<dbReference type="InterPro" id="IPR017900">
    <property type="entry name" value="4Fe4S_Fe_S_CS"/>
</dbReference>
<dbReference type="PROSITE" id="PS51379">
    <property type="entry name" value="4FE4S_FER_2"/>
    <property type="match status" value="2"/>
</dbReference>
<dbReference type="RefSeq" id="WP_005998619.1">
    <property type="nucleotide sequence ID" value="NZ_AAEW02000004.1"/>
</dbReference>
<dbReference type="PANTHER" id="PTHR30176:SF3">
    <property type="entry name" value="FERREDOXIN-TYPE PROTEIN NAPH"/>
    <property type="match status" value="1"/>
</dbReference>
<dbReference type="Pfam" id="PF13237">
    <property type="entry name" value="Fer4_10"/>
    <property type="match status" value="1"/>
</dbReference>
<accession>Q1K242</accession>
<evidence type="ECO:0000313" key="10">
    <source>
        <dbReference type="Proteomes" id="UP000005695"/>
    </source>
</evidence>
<dbReference type="SUPFAM" id="SSF54862">
    <property type="entry name" value="4Fe-4S ferredoxins"/>
    <property type="match status" value="1"/>
</dbReference>
<evidence type="ECO:0000256" key="5">
    <source>
        <dbReference type="ARBA" id="ARBA00023004"/>
    </source>
</evidence>
<feature type="transmembrane region" description="Helical" evidence="7">
    <location>
        <begin position="173"/>
        <end position="192"/>
    </location>
</feature>
<keyword evidence="5" id="KW-0408">Iron</keyword>
<sequence>MKTLIAGVVTLALVAVFSILSVQLWGEKEEGMSQDVPLTITAQMTVGQFAEINHLPRPLLKDIFSLASKEQLEQPIRDFGLSLDQIITQVNQKRALSEEHASKNWFKIPLKFALWFIFLLMSFVLLRRKKITRKTRVILYACSFILFGVVLGADPSPMGTVKDAIVLYGTKGVVFKPRLVAFGVFTLTVVLANKFICSWGCQLGTLQDFIFRLNRNGNDSGPGRLPQFKIPFVVSNTVRILFLVALTWVAFVWAYDISHEIDPFKIFKPLKLSLWGWGFVGGILLGSLFVYRPWCHLFCPFGLTGWLFEKLSVFKIKVDYDKCIDCRSCEKACPSTVMKAILDQDKRVIPDCFSCGNCLESCPTDAVSFSRGRRQKPPVDGGAA</sequence>
<name>Q1K242_DESA6</name>
<feature type="transmembrane region" description="Helical" evidence="7">
    <location>
        <begin position="137"/>
        <end position="153"/>
    </location>
</feature>
<organism evidence="9 10">
    <name type="scientific">Desulfuromonas acetoxidans (strain DSM 684 / 11070)</name>
    <dbReference type="NCBI Taxonomy" id="281689"/>
    <lineage>
        <taxon>Bacteria</taxon>
        <taxon>Pseudomonadati</taxon>
        <taxon>Thermodesulfobacteriota</taxon>
        <taxon>Desulfuromonadia</taxon>
        <taxon>Desulfuromonadales</taxon>
        <taxon>Desulfuromonadaceae</taxon>
        <taxon>Desulfuromonas</taxon>
    </lineage>
</organism>
<evidence type="ECO:0000256" key="4">
    <source>
        <dbReference type="ARBA" id="ARBA00022982"/>
    </source>
</evidence>
<evidence type="ECO:0000256" key="7">
    <source>
        <dbReference type="SAM" id="Phobius"/>
    </source>
</evidence>
<keyword evidence="7" id="KW-1133">Transmembrane helix</keyword>
<dbReference type="PROSITE" id="PS00198">
    <property type="entry name" value="4FE4S_FER_1"/>
    <property type="match status" value="2"/>
</dbReference>
<dbReference type="Gene3D" id="3.30.70.20">
    <property type="match status" value="1"/>
</dbReference>
<feature type="domain" description="4Fe-4S ferredoxin-type" evidence="8">
    <location>
        <begin position="314"/>
        <end position="343"/>
    </location>
</feature>
<keyword evidence="2" id="KW-0004">4Fe-4S</keyword>
<keyword evidence="10" id="KW-1185">Reference proteome</keyword>
<proteinExistence type="predicted"/>
<dbReference type="GO" id="GO:0046872">
    <property type="term" value="F:metal ion binding"/>
    <property type="evidence" value="ECO:0007669"/>
    <property type="project" value="UniProtKB-KW"/>
</dbReference>
<keyword evidence="3" id="KW-0479">Metal-binding</keyword>
<evidence type="ECO:0000256" key="1">
    <source>
        <dbReference type="ARBA" id="ARBA00022448"/>
    </source>
</evidence>
<evidence type="ECO:0000259" key="8">
    <source>
        <dbReference type="PROSITE" id="PS51379"/>
    </source>
</evidence>
<keyword evidence="7" id="KW-0812">Transmembrane</keyword>
<reference evidence="9" key="2">
    <citation type="submission" date="2006-05" db="EMBL/GenBank/DDBJ databases">
        <title>Sequencing of the draft genome and assembly of Desulfuromonas acetoxidans DSM 684.</title>
        <authorList>
            <consortium name="US DOE Joint Genome Institute (JGI-PGF)"/>
            <person name="Copeland A."/>
            <person name="Lucas S."/>
            <person name="Lapidus A."/>
            <person name="Barry K."/>
            <person name="Detter J.C."/>
            <person name="Glavina del Rio T."/>
            <person name="Hammon N."/>
            <person name="Israni S."/>
            <person name="Dalin E."/>
            <person name="Tice H."/>
            <person name="Bruce D."/>
            <person name="Pitluck S."/>
            <person name="Richardson P."/>
        </authorList>
    </citation>
    <scope>NUCLEOTIDE SEQUENCE [LARGE SCALE GENOMIC DNA]</scope>
    <source>
        <strain evidence="9">DSM 684</strain>
    </source>
</reference>
<dbReference type="Proteomes" id="UP000005695">
    <property type="component" value="Unassembled WGS sequence"/>
</dbReference>
<feature type="transmembrane region" description="Helical" evidence="7">
    <location>
        <begin position="274"/>
        <end position="291"/>
    </location>
</feature>
<evidence type="ECO:0000256" key="3">
    <source>
        <dbReference type="ARBA" id="ARBA00022723"/>
    </source>
</evidence>
<dbReference type="OrthoDB" id="9784262at2"/>
<dbReference type="GO" id="GO:0051539">
    <property type="term" value="F:4 iron, 4 sulfur cluster binding"/>
    <property type="evidence" value="ECO:0007669"/>
    <property type="project" value="UniProtKB-KW"/>
</dbReference>
<keyword evidence="7" id="KW-0472">Membrane</keyword>
<feature type="domain" description="4Fe-4S ferredoxin-type" evidence="8">
    <location>
        <begin position="344"/>
        <end position="372"/>
    </location>
</feature>
<reference evidence="9" key="1">
    <citation type="submission" date="2006-05" db="EMBL/GenBank/DDBJ databases">
        <title>Annotation of the draft genome assembly of Desulfuromonas acetoxidans DSM 684.</title>
        <authorList>
            <consortium name="US DOE Joint Genome Institute (JGI-ORNL)"/>
            <person name="Larimer F."/>
            <person name="Land M."/>
            <person name="Hauser L."/>
        </authorList>
    </citation>
    <scope>NUCLEOTIDE SEQUENCE [LARGE SCALE GENOMIC DNA]</scope>
    <source>
        <strain evidence="9">DSM 684</strain>
    </source>
</reference>
<feature type="transmembrane region" description="Helical" evidence="7">
    <location>
        <begin position="108"/>
        <end position="125"/>
    </location>
</feature>
<gene>
    <name evidence="9" type="ORF">Dace_2692</name>
</gene>
<dbReference type="PANTHER" id="PTHR30176">
    <property type="entry name" value="FERREDOXIN-TYPE PROTEIN NAPH"/>
    <property type="match status" value="1"/>
</dbReference>
<keyword evidence="1" id="KW-0813">Transport</keyword>
<dbReference type="GO" id="GO:0005886">
    <property type="term" value="C:plasma membrane"/>
    <property type="evidence" value="ECO:0007669"/>
    <property type="project" value="TreeGrafter"/>
</dbReference>
<protein>
    <submittedName>
        <fullName evidence="9">4Fe-4S ferredoxin, iron-sulfur binding</fullName>
    </submittedName>
</protein>
<evidence type="ECO:0000256" key="6">
    <source>
        <dbReference type="ARBA" id="ARBA00023014"/>
    </source>
</evidence>
<evidence type="ECO:0000256" key="2">
    <source>
        <dbReference type="ARBA" id="ARBA00022485"/>
    </source>
</evidence>
<comment type="caution">
    <text evidence="9">The sequence shown here is derived from an EMBL/GenBank/DDBJ whole genome shotgun (WGS) entry which is preliminary data.</text>
</comment>
<dbReference type="EMBL" id="AAEW02000004">
    <property type="protein sequence ID" value="EAT16597.1"/>
    <property type="molecule type" value="Genomic_DNA"/>
</dbReference>
<dbReference type="AlphaFoldDB" id="Q1K242"/>
<keyword evidence="6" id="KW-0411">Iron-sulfur</keyword>
<keyword evidence="4" id="KW-0249">Electron transport</keyword>
<dbReference type="InterPro" id="IPR051684">
    <property type="entry name" value="Electron_Trans/Redox"/>
</dbReference>
<feature type="transmembrane region" description="Helical" evidence="7">
    <location>
        <begin position="232"/>
        <end position="254"/>
    </location>
</feature>
<evidence type="ECO:0000313" key="9">
    <source>
        <dbReference type="EMBL" id="EAT16597.1"/>
    </source>
</evidence>
<dbReference type="Pfam" id="PF12801">
    <property type="entry name" value="Fer4_5"/>
    <property type="match status" value="1"/>
</dbReference>
<dbReference type="InterPro" id="IPR017896">
    <property type="entry name" value="4Fe4S_Fe-S-bd"/>
</dbReference>